<accession>A0A5B9P4B9</accession>
<organism evidence="1 2">
    <name type="scientific">Mariniblastus fucicola</name>
    <dbReference type="NCBI Taxonomy" id="980251"/>
    <lineage>
        <taxon>Bacteria</taxon>
        <taxon>Pseudomonadati</taxon>
        <taxon>Planctomycetota</taxon>
        <taxon>Planctomycetia</taxon>
        <taxon>Pirellulales</taxon>
        <taxon>Pirellulaceae</taxon>
        <taxon>Mariniblastus</taxon>
    </lineage>
</organism>
<evidence type="ECO:0000313" key="1">
    <source>
        <dbReference type="EMBL" id="QEG21248.1"/>
    </source>
</evidence>
<protein>
    <submittedName>
        <fullName evidence="1">Uncharacterized protein</fullName>
    </submittedName>
</protein>
<dbReference type="KEGG" id="mff:MFFC18_11030"/>
<gene>
    <name evidence="1" type="ORF">MFFC18_11030</name>
</gene>
<dbReference type="STRING" id="980251.GCA_001642875_01837"/>
<dbReference type="RefSeq" id="WP_075081744.1">
    <property type="nucleotide sequence ID" value="NZ_CP042912.1"/>
</dbReference>
<dbReference type="EMBL" id="CP042912">
    <property type="protein sequence ID" value="QEG21248.1"/>
    <property type="molecule type" value="Genomic_DNA"/>
</dbReference>
<proteinExistence type="predicted"/>
<sequence>MRLVLTVVLCLLIIGGTWTYISIDSGIKKAASEVLYTQASGKTIVSIDRTFECFGNADFEEPAIKVTFGGEDVFLDQSESIPPEQSVQFELENVEQLDNTLTVFANAVSPDSFGDDAPPLRAMLVQISYDDQVVAEKMFHADSLAVSLGGDVSFSIPASDSHEGHGH</sequence>
<keyword evidence="2" id="KW-1185">Reference proteome</keyword>
<name>A0A5B9P4B9_9BACT</name>
<dbReference type="AlphaFoldDB" id="A0A5B9P4B9"/>
<evidence type="ECO:0000313" key="2">
    <source>
        <dbReference type="Proteomes" id="UP000322214"/>
    </source>
</evidence>
<dbReference type="Proteomes" id="UP000322214">
    <property type="component" value="Chromosome"/>
</dbReference>
<reference evidence="1 2" key="1">
    <citation type="submission" date="2019-08" db="EMBL/GenBank/DDBJ databases">
        <title>Deep-cultivation of Planctomycetes and their phenomic and genomic characterization uncovers novel biology.</title>
        <authorList>
            <person name="Wiegand S."/>
            <person name="Jogler M."/>
            <person name="Boedeker C."/>
            <person name="Pinto D."/>
            <person name="Vollmers J."/>
            <person name="Rivas-Marin E."/>
            <person name="Kohn T."/>
            <person name="Peeters S.H."/>
            <person name="Heuer A."/>
            <person name="Rast P."/>
            <person name="Oberbeckmann S."/>
            <person name="Bunk B."/>
            <person name="Jeske O."/>
            <person name="Meyerdierks A."/>
            <person name="Storesund J.E."/>
            <person name="Kallscheuer N."/>
            <person name="Luecker S."/>
            <person name="Lage O.M."/>
            <person name="Pohl T."/>
            <person name="Merkel B.J."/>
            <person name="Hornburger P."/>
            <person name="Mueller R.-W."/>
            <person name="Bruemmer F."/>
            <person name="Labrenz M."/>
            <person name="Spormann A.M."/>
            <person name="Op den Camp H."/>
            <person name="Overmann J."/>
            <person name="Amann R."/>
            <person name="Jetten M.S.M."/>
            <person name="Mascher T."/>
            <person name="Medema M.H."/>
            <person name="Devos D.P."/>
            <person name="Kaster A.-K."/>
            <person name="Ovreas L."/>
            <person name="Rohde M."/>
            <person name="Galperin M.Y."/>
            <person name="Jogler C."/>
        </authorList>
    </citation>
    <scope>NUCLEOTIDE SEQUENCE [LARGE SCALE GENOMIC DNA]</scope>
    <source>
        <strain evidence="1 2">FC18</strain>
    </source>
</reference>